<dbReference type="RefSeq" id="WP_203274860.1">
    <property type="nucleotide sequence ID" value="NZ_JAFBID010000082.1"/>
</dbReference>
<feature type="compositionally biased region" description="Low complexity" evidence="1">
    <location>
        <begin position="16"/>
        <end position="65"/>
    </location>
</feature>
<name>A0ABV6Y6P6_9HYPH</name>
<organism evidence="2 3">
    <name type="scientific">Microvirga arabica</name>
    <dbReference type="NCBI Taxonomy" id="1128671"/>
    <lineage>
        <taxon>Bacteria</taxon>
        <taxon>Pseudomonadati</taxon>
        <taxon>Pseudomonadota</taxon>
        <taxon>Alphaproteobacteria</taxon>
        <taxon>Hyphomicrobiales</taxon>
        <taxon>Methylobacteriaceae</taxon>
        <taxon>Microvirga</taxon>
    </lineage>
</organism>
<feature type="region of interest" description="Disordered" evidence="1">
    <location>
        <begin position="1"/>
        <end position="105"/>
    </location>
</feature>
<sequence>MQQVQVRSGQQNANATGSVTGTTRAPTTGTAGTNTAGTSSTMGTAGQNTAQTGGTQTGTGANANAPEPDAIIVMMTREQLQNAPRFQDNNRAAGAGGATRTAPRQ</sequence>
<keyword evidence="3" id="KW-1185">Reference proteome</keyword>
<evidence type="ECO:0000313" key="2">
    <source>
        <dbReference type="EMBL" id="MFC1456938.1"/>
    </source>
</evidence>
<evidence type="ECO:0000313" key="3">
    <source>
        <dbReference type="Proteomes" id="UP001593940"/>
    </source>
</evidence>
<proteinExistence type="predicted"/>
<evidence type="ECO:0000256" key="1">
    <source>
        <dbReference type="SAM" id="MobiDB-lite"/>
    </source>
</evidence>
<comment type="caution">
    <text evidence="2">The sequence shown here is derived from an EMBL/GenBank/DDBJ whole genome shotgun (WGS) entry which is preliminary data.</text>
</comment>
<feature type="compositionally biased region" description="Polar residues" evidence="1">
    <location>
        <begin position="1"/>
        <end position="15"/>
    </location>
</feature>
<gene>
    <name evidence="2" type="ORF">ACETIH_09440</name>
</gene>
<feature type="compositionally biased region" description="Polar residues" evidence="1">
    <location>
        <begin position="78"/>
        <end position="90"/>
    </location>
</feature>
<dbReference type="EMBL" id="JBHOMY010000023">
    <property type="protein sequence ID" value="MFC1456938.1"/>
    <property type="molecule type" value="Genomic_DNA"/>
</dbReference>
<accession>A0ABV6Y6P6</accession>
<protein>
    <submittedName>
        <fullName evidence="2">Uncharacterized protein</fullName>
    </submittedName>
</protein>
<dbReference type="Proteomes" id="UP001593940">
    <property type="component" value="Unassembled WGS sequence"/>
</dbReference>
<reference evidence="2 3" key="1">
    <citation type="submission" date="2024-09" db="EMBL/GenBank/DDBJ databases">
        <title>Nodulacao em especies de Leguminosae Basais da Amazonia e Caracterizacao dos Rizobios e Bacterias Associadas aos Nodulos.</title>
        <authorList>
            <person name="Jambeiro I.C.A."/>
            <person name="Lopes I.S."/>
            <person name="Aguiar E.R.G.R."/>
            <person name="Santos A.F.J."/>
            <person name="Dos Santos J.M.F."/>
            <person name="Gross E."/>
        </authorList>
    </citation>
    <scope>NUCLEOTIDE SEQUENCE [LARGE SCALE GENOMIC DNA]</scope>
    <source>
        <strain evidence="2 3">BRUESC1165</strain>
    </source>
</reference>